<dbReference type="PANTHER" id="PTHR24322">
    <property type="entry name" value="PKSB"/>
    <property type="match status" value="1"/>
</dbReference>
<keyword evidence="3" id="KW-1133">Transmembrane helix</keyword>
<accession>A0A3Q0IV77</accession>
<keyword evidence="2" id="KW-0560">Oxidoreductase</keyword>
<evidence type="ECO:0000256" key="2">
    <source>
        <dbReference type="ARBA" id="ARBA00023002"/>
    </source>
</evidence>
<dbReference type="GeneID" id="103508032"/>
<sequence length="174" mass="19352">MLFVSSIYSTAGLLIELYCLGVKIFLAFLESAYRCVHPKPLKRLNTERVLVIGTGRGIGRELALQLSCHGAEVICWDIDEKLNQATVNETKHLNGKAFAFTCDVTSRADCRISSYFNTMDPGEAARLIINGVRRNAAEISIPENALLYSKLLRMLPRKSSQIIRELLDTGVDFG</sequence>
<dbReference type="KEGG" id="dci:103508032"/>
<dbReference type="STRING" id="121845.A0A3Q0IV77"/>
<organism evidence="4 5">
    <name type="scientific">Diaphorina citri</name>
    <name type="common">Asian citrus psyllid</name>
    <dbReference type="NCBI Taxonomy" id="121845"/>
    <lineage>
        <taxon>Eukaryota</taxon>
        <taxon>Metazoa</taxon>
        <taxon>Ecdysozoa</taxon>
        <taxon>Arthropoda</taxon>
        <taxon>Hexapoda</taxon>
        <taxon>Insecta</taxon>
        <taxon>Pterygota</taxon>
        <taxon>Neoptera</taxon>
        <taxon>Paraneoptera</taxon>
        <taxon>Hemiptera</taxon>
        <taxon>Sternorrhyncha</taxon>
        <taxon>Psylloidea</taxon>
        <taxon>Psyllidae</taxon>
        <taxon>Diaphorininae</taxon>
        <taxon>Diaphorina</taxon>
    </lineage>
</organism>
<feature type="transmembrane region" description="Helical" evidence="3">
    <location>
        <begin position="6"/>
        <end position="29"/>
    </location>
</feature>
<keyword evidence="4" id="KW-1185">Reference proteome</keyword>
<evidence type="ECO:0000313" key="4">
    <source>
        <dbReference type="Proteomes" id="UP000079169"/>
    </source>
</evidence>
<evidence type="ECO:0000313" key="5">
    <source>
        <dbReference type="RefSeq" id="XP_026678553.1"/>
    </source>
</evidence>
<dbReference type="Proteomes" id="UP000079169">
    <property type="component" value="Unplaced"/>
</dbReference>
<dbReference type="AlphaFoldDB" id="A0A3Q0IV77"/>
<keyword evidence="3" id="KW-0812">Transmembrane</keyword>
<dbReference type="SUPFAM" id="SSF51735">
    <property type="entry name" value="NAD(P)-binding Rossmann-fold domains"/>
    <property type="match status" value="1"/>
</dbReference>
<dbReference type="GO" id="GO:0016616">
    <property type="term" value="F:oxidoreductase activity, acting on the CH-OH group of donors, NAD or NADP as acceptor"/>
    <property type="evidence" value="ECO:0007669"/>
    <property type="project" value="TreeGrafter"/>
</dbReference>
<name>A0A3Q0IV77_DIACI</name>
<evidence type="ECO:0000256" key="3">
    <source>
        <dbReference type="SAM" id="Phobius"/>
    </source>
</evidence>
<keyword evidence="3" id="KW-0472">Membrane</keyword>
<dbReference type="Pfam" id="PF00106">
    <property type="entry name" value="adh_short"/>
    <property type="match status" value="1"/>
</dbReference>
<comment type="similarity">
    <text evidence="1">Belongs to the short-chain dehydrogenases/reductases (SDR) family.</text>
</comment>
<dbReference type="InterPro" id="IPR002347">
    <property type="entry name" value="SDR_fam"/>
</dbReference>
<dbReference type="Gene3D" id="3.40.50.720">
    <property type="entry name" value="NAD(P)-binding Rossmann-like Domain"/>
    <property type="match status" value="1"/>
</dbReference>
<dbReference type="RefSeq" id="XP_026678553.1">
    <property type="nucleotide sequence ID" value="XM_026822752.1"/>
</dbReference>
<dbReference type="GO" id="GO:0005811">
    <property type="term" value="C:lipid droplet"/>
    <property type="evidence" value="ECO:0007669"/>
    <property type="project" value="TreeGrafter"/>
</dbReference>
<evidence type="ECO:0000256" key="1">
    <source>
        <dbReference type="ARBA" id="ARBA00006484"/>
    </source>
</evidence>
<dbReference type="InterPro" id="IPR036291">
    <property type="entry name" value="NAD(P)-bd_dom_sf"/>
</dbReference>
<reference evidence="5" key="1">
    <citation type="submission" date="2025-08" db="UniProtKB">
        <authorList>
            <consortium name="RefSeq"/>
        </authorList>
    </citation>
    <scope>IDENTIFICATION</scope>
</reference>
<dbReference type="PaxDb" id="121845-A0A3Q0IV77"/>
<gene>
    <name evidence="5" type="primary">LOC103508032</name>
</gene>
<protein>
    <submittedName>
        <fullName evidence="5">Short-chain dehydrogenase/reductase family 16C member 6-like</fullName>
    </submittedName>
</protein>
<dbReference type="PANTHER" id="PTHR24322:SF736">
    <property type="entry name" value="RETINOL DEHYDROGENASE 10"/>
    <property type="match status" value="1"/>
</dbReference>
<proteinExistence type="inferred from homology"/>